<feature type="transmembrane region" description="Helical" evidence="7">
    <location>
        <begin position="238"/>
        <end position="257"/>
    </location>
</feature>
<dbReference type="PANTHER" id="PTHR43124">
    <property type="entry name" value="PURINE EFFLUX PUMP PBUE"/>
    <property type="match status" value="1"/>
</dbReference>
<comment type="caution">
    <text evidence="9">The sequence shown here is derived from an EMBL/GenBank/DDBJ whole genome shotgun (WGS) entry which is preliminary data.</text>
</comment>
<keyword evidence="3" id="KW-1003">Cell membrane</keyword>
<organism evidence="9 10">
    <name type="scientific">Companilactobacillus nantensis DSM 16982</name>
    <dbReference type="NCBI Taxonomy" id="1423774"/>
    <lineage>
        <taxon>Bacteria</taxon>
        <taxon>Bacillati</taxon>
        <taxon>Bacillota</taxon>
        <taxon>Bacilli</taxon>
        <taxon>Lactobacillales</taxon>
        <taxon>Lactobacillaceae</taxon>
        <taxon>Companilactobacillus</taxon>
    </lineage>
</organism>
<feature type="transmembrane region" description="Helical" evidence="7">
    <location>
        <begin position="264"/>
        <end position="282"/>
    </location>
</feature>
<keyword evidence="6 7" id="KW-0472">Membrane</keyword>
<feature type="transmembrane region" description="Helical" evidence="7">
    <location>
        <begin position="161"/>
        <end position="180"/>
    </location>
</feature>
<dbReference type="PATRIC" id="fig|1423774.3.peg.2523"/>
<dbReference type="InterPro" id="IPR020846">
    <property type="entry name" value="MFS_dom"/>
</dbReference>
<dbReference type="InterPro" id="IPR050189">
    <property type="entry name" value="MFS_Efflux_Transporters"/>
</dbReference>
<evidence type="ECO:0000256" key="7">
    <source>
        <dbReference type="SAM" id="Phobius"/>
    </source>
</evidence>
<feature type="transmembrane region" description="Helical" evidence="7">
    <location>
        <begin position="357"/>
        <end position="375"/>
    </location>
</feature>
<dbReference type="InterPro" id="IPR036259">
    <property type="entry name" value="MFS_trans_sf"/>
</dbReference>
<evidence type="ECO:0000313" key="10">
    <source>
        <dbReference type="Proteomes" id="UP000051302"/>
    </source>
</evidence>
<feature type="transmembrane region" description="Helical" evidence="7">
    <location>
        <begin position="201"/>
        <end position="218"/>
    </location>
</feature>
<dbReference type="STRING" id="1423774.FD31_GL002429"/>
<dbReference type="Proteomes" id="UP000051302">
    <property type="component" value="Unassembled WGS sequence"/>
</dbReference>
<dbReference type="InterPro" id="IPR011701">
    <property type="entry name" value="MFS"/>
</dbReference>
<feature type="transmembrane region" description="Helical" evidence="7">
    <location>
        <begin position="288"/>
        <end position="308"/>
    </location>
</feature>
<name>A0A0R1WR88_9LACO</name>
<feature type="transmembrane region" description="Helical" evidence="7">
    <location>
        <begin position="132"/>
        <end position="155"/>
    </location>
</feature>
<feature type="transmembrane region" description="Helical" evidence="7">
    <location>
        <begin position="74"/>
        <end position="91"/>
    </location>
</feature>
<keyword evidence="4 7" id="KW-0812">Transmembrane</keyword>
<dbReference type="RefSeq" id="WP_057891520.1">
    <property type="nucleotide sequence ID" value="NZ_AZFV01000007.1"/>
</dbReference>
<accession>A0A0R1WR88</accession>
<evidence type="ECO:0000259" key="8">
    <source>
        <dbReference type="PROSITE" id="PS50850"/>
    </source>
</evidence>
<keyword evidence="2" id="KW-0813">Transport</keyword>
<dbReference type="PROSITE" id="PS50850">
    <property type="entry name" value="MFS"/>
    <property type="match status" value="1"/>
</dbReference>
<feature type="transmembrane region" description="Helical" evidence="7">
    <location>
        <begin position="320"/>
        <end position="342"/>
    </location>
</feature>
<reference evidence="9 10" key="1">
    <citation type="journal article" date="2015" name="Genome Announc.">
        <title>Expanding the biotechnology potential of lactobacilli through comparative genomics of 213 strains and associated genera.</title>
        <authorList>
            <person name="Sun Z."/>
            <person name="Harris H.M."/>
            <person name="McCann A."/>
            <person name="Guo C."/>
            <person name="Argimon S."/>
            <person name="Zhang W."/>
            <person name="Yang X."/>
            <person name="Jeffery I.B."/>
            <person name="Cooney J.C."/>
            <person name="Kagawa T.F."/>
            <person name="Liu W."/>
            <person name="Song Y."/>
            <person name="Salvetti E."/>
            <person name="Wrobel A."/>
            <person name="Rasinkangas P."/>
            <person name="Parkhill J."/>
            <person name="Rea M.C."/>
            <person name="O'Sullivan O."/>
            <person name="Ritari J."/>
            <person name="Douillard F.P."/>
            <person name="Paul Ross R."/>
            <person name="Yang R."/>
            <person name="Briner A.E."/>
            <person name="Felis G.E."/>
            <person name="de Vos W.M."/>
            <person name="Barrangou R."/>
            <person name="Klaenhammer T.R."/>
            <person name="Caufield P.W."/>
            <person name="Cui Y."/>
            <person name="Zhang H."/>
            <person name="O'Toole P.W."/>
        </authorList>
    </citation>
    <scope>NUCLEOTIDE SEQUENCE [LARGE SCALE GENOMIC DNA]</scope>
    <source>
        <strain evidence="9 10">DSM 16982</strain>
    </source>
</reference>
<keyword evidence="5 7" id="KW-1133">Transmembrane helix</keyword>
<proteinExistence type="predicted"/>
<sequence length="387" mass="42449">MKQVSAKTTISILSLSTVSGITTVITGIIPQLKQTFPTIPTTFIEWLVTIANLSALLTLLLNPYLVRKFNLRKVVISGLVISGLCGLIPALTNNFWLIMFSRILLGLGIGLFSPHAISLIAHTYHGNLRARLLGYQTGLSALGNALLLGLAGLLISLSWHAVFWLHMILFIIAILVGFFVPEPVVKEEDTTHSIKLPSRQWKLIALTFLTYLLIWGVQLKLPSYFEIHQFGNAQVINLTLAAMNIGGLIAGLTFGYLHQRLHRFTLTLGYAGASMAVLLLWTTNNSSVAIGSAIFFNYIYSYTGPYLVFTSNAGLKPNQVNTLSSFLTIATIISAFFAPVVWNQLGKVGPKTLTDNVLLWVTVALAIIAFLTLISKPQNKNLINKKQ</sequence>
<evidence type="ECO:0000313" key="9">
    <source>
        <dbReference type="EMBL" id="KRM17670.1"/>
    </source>
</evidence>
<evidence type="ECO:0000256" key="1">
    <source>
        <dbReference type="ARBA" id="ARBA00004651"/>
    </source>
</evidence>
<dbReference type="GO" id="GO:0005886">
    <property type="term" value="C:plasma membrane"/>
    <property type="evidence" value="ECO:0007669"/>
    <property type="project" value="UniProtKB-SubCell"/>
</dbReference>
<dbReference type="Gene3D" id="1.20.1250.20">
    <property type="entry name" value="MFS general substrate transporter like domains"/>
    <property type="match status" value="1"/>
</dbReference>
<evidence type="ECO:0000256" key="3">
    <source>
        <dbReference type="ARBA" id="ARBA00022475"/>
    </source>
</evidence>
<evidence type="ECO:0000256" key="4">
    <source>
        <dbReference type="ARBA" id="ARBA00022692"/>
    </source>
</evidence>
<dbReference type="AlphaFoldDB" id="A0A0R1WR88"/>
<evidence type="ECO:0000256" key="6">
    <source>
        <dbReference type="ARBA" id="ARBA00023136"/>
    </source>
</evidence>
<keyword evidence="10" id="KW-1185">Reference proteome</keyword>
<feature type="transmembrane region" description="Helical" evidence="7">
    <location>
        <begin position="12"/>
        <end position="31"/>
    </location>
</feature>
<feature type="domain" description="Major facilitator superfamily (MFS) profile" evidence="8">
    <location>
        <begin position="1"/>
        <end position="380"/>
    </location>
</feature>
<dbReference type="SUPFAM" id="SSF103473">
    <property type="entry name" value="MFS general substrate transporter"/>
    <property type="match status" value="1"/>
</dbReference>
<protein>
    <submittedName>
        <fullName evidence="9">Transport protein</fullName>
    </submittedName>
</protein>
<dbReference type="PANTHER" id="PTHR43124:SF3">
    <property type="entry name" value="CHLORAMPHENICOL EFFLUX PUMP RV0191"/>
    <property type="match status" value="1"/>
</dbReference>
<feature type="transmembrane region" description="Helical" evidence="7">
    <location>
        <begin position="43"/>
        <end position="62"/>
    </location>
</feature>
<evidence type="ECO:0000256" key="2">
    <source>
        <dbReference type="ARBA" id="ARBA00022448"/>
    </source>
</evidence>
<comment type="subcellular location">
    <subcellularLocation>
        <location evidence="1">Cell membrane</location>
        <topology evidence="1">Multi-pass membrane protein</topology>
    </subcellularLocation>
</comment>
<dbReference type="EMBL" id="AZFV01000007">
    <property type="protein sequence ID" value="KRM17670.1"/>
    <property type="molecule type" value="Genomic_DNA"/>
</dbReference>
<feature type="transmembrane region" description="Helical" evidence="7">
    <location>
        <begin position="97"/>
        <end position="120"/>
    </location>
</feature>
<gene>
    <name evidence="9" type="ORF">FD31_GL002429</name>
</gene>
<evidence type="ECO:0000256" key="5">
    <source>
        <dbReference type="ARBA" id="ARBA00022989"/>
    </source>
</evidence>
<dbReference type="Pfam" id="PF07690">
    <property type="entry name" value="MFS_1"/>
    <property type="match status" value="1"/>
</dbReference>
<dbReference type="GO" id="GO:0022857">
    <property type="term" value="F:transmembrane transporter activity"/>
    <property type="evidence" value="ECO:0007669"/>
    <property type="project" value="InterPro"/>
</dbReference>